<accession>A0A931BCC4</accession>
<dbReference type="Proteomes" id="UP000657385">
    <property type="component" value="Unassembled WGS sequence"/>
</dbReference>
<feature type="region of interest" description="Disordered" evidence="1">
    <location>
        <begin position="167"/>
        <end position="188"/>
    </location>
</feature>
<evidence type="ECO:0000313" key="3">
    <source>
        <dbReference type="Proteomes" id="UP000657385"/>
    </source>
</evidence>
<keyword evidence="3" id="KW-1185">Reference proteome</keyword>
<reference evidence="2" key="1">
    <citation type="submission" date="2020-11" db="EMBL/GenBank/DDBJ databases">
        <title>Isolation and identification of active actinomycetes.</title>
        <authorList>
            <person name="Yu B."/>
        </authorList>
    </citation>
    <scope>NUCLEOTIDE SEQUENCE</scope>
    <source>
        <strain evidence="2">NEAU-YB345</strain>
    </source>
</reference>
<dbReference type="RefSeq" id="WP_196197820.1">
    <property type="nucleotide sequence ID" value="NZ_JADPRT010000017.1"/>
</dbReference>
<feature type="compositionally biased region" description="Polar residues" evidence="1">
    <location>
        <begin position="330"/>
        <end position="340"/>
    </location>
</feature>
<feature type="region of interest" description="Disordered" evidence="1">
    <location>
        <begin position="1"/>
        <end position="20"/>
    </location>
</feature>
<evidence type="ECO:0000313" key="2">
    <source>
        <dbReference type="EMBL" id="MBF9072657.1"/>
    </source>
</evidence>
<comment type="caution">
    <text evidence="2">The sequence shown here is derived from an EMBL/GenBank/DDBJ whole genome shotgun (WGS) entry which is preliminary data.</text>
</comment>
<protein>
    <submittedName>
        <fullName evidence="2">Uncharacterized protein</fullName>
    </submittedName>
</protein>
<name>A0A931BCC4_9ACTN</name>
<dbReference type="InterPro" id="IPR006311">
    <property type="entry name" value="TAT_signal"/>
</dbReference>
<organism evidence="2 3">
    <name type="scientific">Streptacidiphilus fuscans</name>
    <dbReference type="NCBI Taxonomy" id="2789292"/>
    <lineage>
        <taxon>Bacteria</taxon>
        <taxon>Bacillati</taxon>
        <taxon>Actinomycetota</taxon>
        <taxon>Actinomycetes</taxon>
        <taxon>Kitasatosporales</taxon>
        <taxon>Streptomycetaceae</taxon>
        <taxon>Streptacidiphilus</taxon>
    </lineage>
</organism>
<gene>
    <name evidence="2" type="ORF">I2501_32030</name>
</gene>
<feature type="region of interest" description="Disordered" evidence="1">
    <location>
        <begin position="292"/>
        <end position="369"/>
    </location>
</feature>
<dbReference type="AlphaFoldDB" id="A0A931BCC4"/>
<proteinExistence type="predicted"/>
<evidence type="ECO:0000256" key="1">
    <source>
        <dbReference type="SAM" id="MobiDB-lite"/>
    </source>
</evidence>
<dbReference type="PROSITE" id="PS51318">
    <property type="entry name" value="TAT"/>
    <property type="match status" value="1"/>
</dbReference>
<dbReference type="EMBL" id="JADPRT010000017">
    <property type="protein sequence ID" value="MBF9072657.1"/>
    <property type="molecule type" value="Genomic_DNA"/>
</dbReference>
<sequence>MTTLTTPTPPTTLTPPTTSTTLRRRVLVLTAVATAAAVALCGPTATATADSAASDALPTVDGPAVPVAQAYDGNTLLPSTQRVTDFCGAHANACRFVIDRAASSEYLTAVKSLGNAVINCTSSPITLTRDVSMDVSNSDNLGGEITGQITVQGQLSGSAAVTAGVSGEAGGNFKTPDQSKGPSAEVNAKGGANGSGALTGSASLSTAFQGAFKLAYNKTWSTDQKESTTYQVTVLSGDALMFGASAAMRRIAGGIFVGNGMGIKNVYVDGPSSVNNSTFVAETYTVPNNTCTRLRPDGKTGNNETTPPPTKALPPGGTAMRGIPTRSVPPRSTATRSMPTLPSGLIELPGGLPAGSRLTQQVALPGGRR</sequence>